<evidence type="ECO:0000313" key="3">
    <source>
        <dbReference type="EMBL" id="MEI4799903.1"/>
    </source>
</evidence>
<dbReference type="InterPro" id="IPR020845">
    <property type="entry name" value="AMP-binding_CS"/>
</dbReference>
<dbReference type="SUPFAM" id="SSF56801">
    <property type="entry name" value="Acetyl-CoA synthetase-like"/>
    <property type="match status" value="1"/>
</dbReference>
<comment type="caution">
    <text evidence="3">The sequence shown here is derived from an EMBL/GenBank/DDBJ whole genome shotgun (WGS) entry which is preliminary data.</text>
</comment>
<dbReference type="Proteomes" id="UP001372526">
    <property type="component" value="Unassembled WGS sequence"/>
</dbReference>
<dbReference type="InterPro" id="IPR042099">
    <property type="entry name" value="ANL_N_sf"/>
</dbReference>
<dbReference type="Pfam" id="PF14535">
    <property type="entry name" value="AMP-binding_C_2"/>
    <property type="match status" value="1"/>
</dbReference>
<reference evidence="3 4" key="1">
    <citation type="submission" date="2024-01" db="EMBL/GenBank/DDBJ databases">
        <title>Seven novel Bacillus-like species.</title>
        <authorList>
            <person name="Liu G."/>
        </authorList>
    </citation>
    <scope>NUCLEOTIDE SEQUENCE [LARGE SCALE GENOMIC DNA]</scope>
    <source>
        <strain evidence="3 4">FJAT-51639</strain>
    </source>
</reference>
<dbReference type="Gene3D" id="3.30.300.30">
    <property type="match status" value="1"/>
</dbReference>
<sequence>MFSTSIFTNLEKTTDFIPRKDKQIKQLGQLNKIVSFANEQSRFYQELYQNVNVNVSNLREYEEIPMISSRDIMKEIPPKHMLTSSPHNSYVFTSGGTTGEPKLIYLTADELKENIFFHGKGYAMAGINKSDTVATFGVPGFLTSEFTVYLGLERTGCTIVPIGMSSDLERLSRYIKMFNVTTLLVMPSDVVPLAQYIEKNKSQLSINRIVYGGEKMYSSTQNYLESALGVKDFKSVFQSMDVGTIGFQCDYCEAGTYHIHDQLQYVEILNEQGQPVQDGEVGELVITNLKRKLMPVIRYQTNDLVLKIDSLCPCGRTNQRIKLIGRKGEIIKLGGEQIFPQIFAQACSHLDELTGEFQLVVKKQANRDMIHVFFEVSGKAMDKEIEANLINRIRERILTYTPKLKQMIQLQVIAPLVISLVSRENLKVSESSGKIVRVIDQRK</sequence>
<dbReference type="PANTHER" id="PTHR43845">
    <property type="entry name" value="BLR5969 PROTEIN"/>
    <property type="match status" value="1"/>
</dbReference>
<dbReference type="Gene3D" id="3.40.50.12780">
    <property type="entry name" value="N-terminal domain of ligase-like"/>
    <property type="match status" value="1"/>
</dbReference>
<dbReference type="PANTHER" id="PTHR43845:SF1">
    <property type="entry name" value="BLR5969 PROTEIN"/>
    <property type="match status" value="1"/>
</dbReference>
<proteinExistence type="predicted"/>
<dbReference type="InterPro" id="IPR028154">
    <property type="entry name" value="AMP-dep_Lig_C"/>
</dbReference>
<feature type="domain" description="AMP-dependent ligase C-terminal" evidence="2">
    <location>
        <begin position="335"/>
        <end position="442"/>
    </location>
</feature>
<evidence type="ECO:0000259" key="1">
    <source>
        <dbReference type="Pfam" id="PF00501"/>
    </source>
</evidence>
<accession>A0ABU8FB46</accession>
<evidence type="ECO:0000259" key="2">
    <source>
        <dbReference type="Pfam" id="PF14535"/>
    </source>
</evidence>
<dbReference type="EMBL" id="JBAWSX010000001">
    <property type="protein sequence ID" value="MEI4799903.1"/>
    <property type="molecule type" value="Genomic_DNA"/>
</dbReference>
<keyword evidence="4" id="KW-1185">Reference proteome</keyword>
<dbReference type="Pfam" id="PF00501">
    <property type="entry name" value="AMP-binding"/>
    <property type="match status" value="1"/>
</dbReference>
<dbReference type="PROSITE" id="PS00455">
    <property type="entry name" value="AMP_BINDING"/>
    <property type="match status" value="1"/>
</dbReference>
<dbReference type="RefSeq" id="WP_090918229.1">
    <property type="nucleotide sequence ID" value="NZ_JBAWSX010000001.1"/>
</dbReference>
<name>A0ABU8FB46_9BACI</name>
<evidence type="ECO:0000313" key="4">
    <source>
        <dbReference type="Proteomes" id="UP001372526"/>
    </source>
</evidence>
<feature type="domain" description="AMP-dependent synthetase/ligase" evidence="1">
    <location>
        <begin position="60"/>
        <end position="287"/>
    </location>
</feature>
<gene>
    <name evidence="3" type="ORF">WAZ07_00950</name>
</gene>
<organism evidence="3 4">
    <name type="scientific">Bacillus bruguierae</name>
    <dbReference type="NCBI Taxonomy" id="3127667"/>
    <lineage>
        <taxon>Bacteria</taxon>
        <taxon>Bacillati</taxon>
        <taxon>Bacillota</taxon>
        <taxon>Bacilli</taxon>
        <taxon>Bacillales</taxon>
        <taxon>Bacillaceae</taxon>
        <taxon>Bacillus</taxon>
    </lineage>
</organism>
<dbReference type="InterPro" id="IPR000873">
    <property type="entry name" value="AMP-dep_synth/lig_dom"/>
</dbReference>
<dbReference type="InterPro" id="IPR045851">
    <property type="entry name" value="AMP-bd_C_sf"/>
</dbReference>
<protein>
    <submittedName>
        <fullName evidence="3">AMP-binding protein</fullName>
    </submittedName>
</protein>